<dbReference type="Proteomes" id="UP000054166">
    <property type="component" value="Unassembled WGS sequence"/>
</dbReference>
<accession>A0A0C3FXD3</accession>
<dbReference type="STRING" id="765440.A0A0C3FXD3"/>
<feature type="domain" description="Amino acid transporter transmembrane" evidence="8">
    <location>
        <begin position="322"/>
        <end position="704"/>
    </location>
</feature>
<feature type="transmembrane region" description="Helical" evidence="7">
    <location>
        <begin position="536"/>
        <end position="560"/>
    </location>
</feature>
<feature type="transmembrane region" description="Helical" evidence="7">
    <location>
        <begin position="438"/>
        <end position="455"/>
    </location>
</feature>
<feature type="transmembrane region" description="Helical" evidence="7">
    <location>
        <begin position="395"/>
        <end position="418"/>
    </location>
</feature>
<evidence type="ECO:0000256" key="7">
    <source>
        <dbReference type="SAM" id="Phobius"/>
    </source>
</evidence>
<keyword evidence="5 7" id="KW-0472">Membrane</keyword>
<dbReference type="PANTHER" id="PTHR22950:SF666">
    <property type="entry name" value="VACUOLAR AMINO ACID TRANSPORTER 4"/>
    <property type="match status" value="1"/>
</dbReference>
<proteinExistence type="inferred from homology"/>
<feature type="transmembrane region" description="Helical" evidence="7">
    <location>
        <begin position="467"/>
        <end position="488"/>
    </location>
</feature>
<feature type="compositionally biased region" description="Basic and acidic residues" evidence="6">
    <location>
        <begin position="103"/>
        <end position="117"/>
    </location>
</feature>
<feature type="compositionally biased region" description="Polar residues" evidence="6">
    <location>
        <begin position="92"/>
        <end position="101"/>
    </location>
</feature>
<protein>
    <recommendedName>
        <fullName evidence="8">Amino acid transporter transmembrane domain-containing protein</fullName>
    </recommendedName>
</protein>
<feature type="compositionally biased region" description="Basic residues" evidence="6">
    <location>
        <begin position="305"/>
        <end position="314"/>
    </location>
</feature>
<feature type="transmembrane region" description="Helical" evidence="7">
    <location>
        <begin position="683"/>
        <end position="701"/>
    </location>
</feature>
<dbReference type="GO" id="GO:0015179">
    <property type="term" value="F:L-amino acid transmembrane transporter activity"/>
    <property type="evidence" value="ECO:0007669"/>
    <property type="project" value="TreeGrafter"/>
</dbReference>
<dbReference type="AlphaFoldDB" id="A0A0C3FXD3"/>
<dbReference type="EMBL" id="KN832988">
    <property type="protein sequence ID" value="KIM84214.1"/>
    <property type="molecule type" value="Genomic_DNA"/>
</dbReference>
<sequence length="731" mass="79808">MTSPSVPVNIGSPRPRPQNASEFLNSYTITGTPIGTPDLRALRAQYVAASTPPPNIPPRSTGTPQLRPFPSMDLSPNARVGPSGQGAISALRPSTPSSGSEPNRLDLGDLPDEEKAKVLRRHLVSREDRQSGPDSDGSEQEISRQSSMMSMPRNSVAARQRQDTDPFPVPYDAPGADITHDIYKWQSDQRRQSMRVRSASFAAPPAPTDPAFEHIHEPGGFRRNYVLLRANEQGIEEPRILNNFIDFLFIFGHFAGEDLEEDDDDDKIEDEEAAAEASSSAIQRDPSTGLSERQPLLGTSNLSRSRSRSRRRRMSVSAHGDATVTQAVLMLLKAFVGTGVLFLGKAFFNGGILFSSITLTFICMISLHSFLLLVKAKFVVPGSFGDIGGTLYGPWMRFAILTSITISQIGFVAAYTIFVSQNLQAFVMAITNCLRLISVQYFILMQLIIFLPLALIRNLAKLSTTALVADVFILAGLIYIFGSEMAIISKNGAAEVKLFNPKDFPLLIGTAVFSFEGVGLVIPITDSMREPRKFPAVLTGVMLVLLLLFGGAGVLSYLAFGSDIQTVVIVNLDSENKLTQAVQFLYSLAILLSVPLQLFPAVRIMENGIFTKRSGKADTRIKWLKNLFRCAIVVLCAAISWAGAKDLDKFVAFIGSFACVPLCYIYPAMIHYKACAKTRKEKLADIALMVFGFVAAVYTTVQTIRLMVEPEGGVAPKFGKCNVPPAFNPMS</sequence>
<dbReference type="FunCoup" id="A0A0C3FXD3">
    <property type="interactions" value="63"/>
</dbReference>
<evidence type="ECO:0000256" key="2">
    <source>
        <dbReference type="ARBA" id="ARBA00008066"/>
    </source>
</evidence>
<feature type="compositionally biased region" description="Polar residues" evidence="6">
    <location>
        <begin position="143"/>
        <end position="153"/>
    </location>
</feature>
<feature type="transmembrane region" description="Helical" evidence="7">
    <location>
        <begin position="352"/>
        <end position="374"/>
    </location>
</feature>
<dbReference type="HOGENOM" id="CLU_009646_3_0_1"/>
<feature type="transmembrane region" description="Helical" evidence="7">
    <location>
        <begin position="504"/>
        <end position="524"/>
    </location>
</feature>
<comment type="similarity">
    <text evidence="2">Belongs to the amino acid/polyamine transporter 2 family.</text>
</comment>
<dbReference type="InParanoid" id="A0A0C3FXD3"/>
<evidence type="ECO:0000256" key="1">
    <source>
        <dbReference type="ARBA" id="ARBA00004141"/>
    </source>
</evidence>
<evidence type="ECO:0000256" key="3">
    <source>
        <dbReference type="ARBA" id="ARBA00022692"/>
    </source>
</evidence>
<dbReference type="PANTHER" id="PTHR22950">
    <property type="entry name" value="AMINO ACID TRANSPORTER"/>
    <property type="match status" value="1"/>
</dbReference>
<feature type="compositionally biased region" description="Acidic residues" evidence="6">
    <location>
        <begin position="260"/>
        <end position="274"/>
    </location>
</feature>
<reference evidence="10" key="2">
    <citation type="submission" date="2015-01" db="EMBL/GenBank/DDBJ databases">
        <title>Evolutionary Origins and Diversification of the Mycorrhizal Mutualists.</title>
        <authorList>
            <consortium name="DOE Joint Genome Institute"/>
            <consortium name="Mycorrhizal Genomics Consortium"/>
            <person name="Kohler A."/>
            <person name="Kuo A."/>
            <person name="Nagy L.G."/>
            <person name="Floudas D."/>
            <person name="Copeland A."/>
            <person name="Barry K.W."/>
            <person name="Cichocki N."/>
            <person name="Veneault-Fourrey C."/>
            <person name="LaButti K."/>
            <person name="Lindquist E.A."/>
            <person name="Lipzen A."/>
            <person name="Lundell T."/>
            <person name="Morin E."/>
            <person name="Murat C."/>
            <person name="Riley R."/>
            <person name="Ohm R."/>
            <person name="Sun H."/>
            <person name="Tunlid A."/>
            <person name="Henrissat B."/>
            <person name="Grigoriev I.V."/>
            <person name="Hibbett D.S."/>
            <person name="Martin F."/>
        </authorList>
    </citation>
    <scope>NUCLEOTIDE SEQUENCE [LARGE SCALE GENOMIC DNA]</scope>
    <source>
        <strain evidence="10">F 1598</strain>
    </source>
</reference>
<evidence type="ECO:0000313" key="9">
    <source>
        <dbReference type="EMBL" id="KIM84214.1"/>
    </source>
</evidence>
<organism evidence="9 10">
    <name type="scientific">Piloderma croceum (strain F 1598)</name>
    <dbReference type="NCBI Taxonomy" id="765440"/>
    <lineage>
        <taxon>Eukaryota</taxon>
        <taxon>Fungi</taxon>
        <taxon>Dikarya</taxon>
        <taxon>Basidiomycota</taxon>
        <taxon>Agaricomycotina</taxon>
        <taxon>Agaricomycetes</taxon>
        <taxon>Agaricomycetidae</taxon>
        <taxon>Atheliales</taxon>
        <taxon>Atheliaceae</taxon>
        <taxon>Piloderma</taxon>
    </lineage>
</organism>
<dbReference type="InterPro" id="IPR013057">
    <property type="entry name" value="AA_transpt_TM"/>
</dbReference>
<reference evidence="9 10" key="1">
    <citation type="submission" date="2014-04" db="EMBL/GenBank/DDBJ databases">
        <authorList>
            <consortium name="DOE Joint Genome Institute"/>
            <person name="Kuo A."/>
            <person name="Tarkka M."/>
            <person name="Buscot F."/>
            <person name="Kohler A."/>
            <person name="Nagy L.G."/>
            <person name="Floudas D."/>
            <person name="Copeland A."/>
            <person name="Barry K.W."/>
            <person name="Cichocki N."/>
            <person name="Veneault-Fourrey C."/>
            <person name="LaButti K."/>
            <person name="Lindquist E.A."/>
            <person name="Lipzen A."/>
            <person name="Lundell T."/>
            <person name="Morin E."/>
            <person name="Murat C."/>
            <person name="Sun H."/>
            <person name="Tunlid A."/>
            <person name="Henrissat B."/>
            <person name="Grigoriev I.V."/>
            <person name="Hibbett D.S."/>
            <person name="Martin F."/>
            <person name="Nordberg H.P."/>
            <person name="Cantor M.N."/>
            <person name="Hua S.X."/>
        </authorList>
    </citation>
    <scope>NUCLEOTIDE SEQUENCE [LARGE SCALE GENOMIC DNA]</scope>
    <source>
        <strain evidence="9 10">F 1598</strain>
    </source>
</reference>
<evidence type="ECO:0000256" key="6">
    <source>
        <dbReference type="SAM" id="MobiDB-lite"/>
    </source>
</evidence>
<dbReference type="OrthoDB" id="1684102at2759"/>
<keyword evidence="10" id="KW-1185">Reference proteome</keyword>
<feature type="transmembrane region" description="Helical" evidence="7">
    <location>
        <begin position="650"/>
        <end position="671"/>
    </location>
</feature>
<feature type="transmembrane region" description="Helical" evidence="7">
    <location>
        <begin position="580"/>
        <end position="605"/>
    </location>
</feature>
<name>A0A0C3FXD3_PILCF</name>
<feature type="region of interest" description="Disordered" evidence="6">
    <location>
        <begin position="48"/>
        <end position="168"/>
    </location>
</feature>
<feature type="transmembrane region" description="Helical" evidence="7">
    <location>
        <begin position="626"/>
        <end position="644"/>
    </location>
</feature>
<evidence type="ECO:0000259" key="8">
    <source>
        <dbReference type="Pfam" id="PF01490"/>
    </source>
</evidence>
<evidence type="ECO:0000256" key="5">
    <source>
        <dbReference type="ARBA" id="ARBA00023136"/>
    </source>
</evidence>
<feature type="region of interest" description="Disordered" evidence="6">
    <location>
        <begin position="1"/>
        <end position="21"/>
    </location>
</feature>
<evidence type="ECO:0000256" key="4">
    <source>
        <dbReference type="ARBA" id="ARBA00022989"/>
    </source>
</evidence>
<feature type="region of interest" description="Disordered" evidence="6">
    <location>
        <begin position="260"/>
        <end position="318"/>
    </location>
</feature>
<keyword evidence="4 7" id="KW-1133">Transmembrane helix</keyword>
<dbReference type="GO" id="GO:0005774">
    <property type="term" value="C:vacuolar membrane"/>
    <property type="evidence" value="ECO:0007669"/>
    <property type="project" value="TreeGrafter"/>
</dbReference>
<evidence type="ECO:0000313" key="10">
    <source>
        <dbReference type="Proteomes" id="UP000054166"/>
    </source>
</evidence>
<comment type="subcellular location">
    <subcellularLocation>
        <location evidence="1">Membrane</location>
        <topology evidence="1">Multi-pass membrane protein</topology>
    </subcellularLocation>
</comment>
<dbReference type="Pfam" id="PF01490">
    <property type="entry name" value="Aa_trans"/>
    <property type="match status" value="1"/>
</dbReference>
<gene>
    <name evidence="9" type="ORF">PILCRDRAFT_818548</name>
</gene>
<keyword evidence="3 7" id="KW-0812">Transmembrane</keyword>